<feature type="region of interest" description="Disordered" evidence="8">
    <location>
        <begin position="123"/>
        <end position="174"/>
    </location>
</feature>
<dbReference type="PROSITE" id="PS50075">
    <property type="entry name" value="CARRIER"/>
    <property type="match status" value="1"/>
</dbReference>
<dbReference type="Gene3D" id="3.40.47.10">
    <property type="match status" value="2"/>
</dbReference>
<dbReference type="InterPro" id="IPR057326">
    <property type="entry name" value="KR_dom"/>
</dbReference>
<dbReference type="InterPro" id="IPR054514">
    <property type="entry name" value="RhiE-like_linker"/>
</dbReference>
<proteinExistence type="predicted"/>
<dbReference type="Gene3D" id="1.10.1200.10">
    <property type="entry name" value="ACP-like"/>
    <property type="match status" value="2"/>
</dbReference>
<feature type="region of interest" description="Disordered" evidence="8">
    <location>
        <begin position="1738"/>
        <end position="1787"/>
    </location>
</feature>
<dbReference type="SMART" id="SM01294">
    <property type="entry name" value="PKS_PP_betabranch"/>
    <property type="match status" value="1"/>
</dbReference>
<feature type="region of interest" description="Disordered" evidence="8">
    <location>
        <begin position="358"/>
        <end position="382"/>
    </location>
</feature>
<dbReference type="InterPro" id="IPR050091">
    <property type="entry name" value="PKS_NRPS_Biosynth_Enz"/>
</dbReference>
<dbReference type="InterPro" id="IPR020841">
    <property type="entry name" value="PKS_Beta-ketoAc_synthase_dom"/>
</dbReference>
<dbReference type="SMART" id="SM00822">
    <property type="entry name" value="PKS_KR"/>
    <property type="match status" value="1"/>
</dbReference>
<dbReference type="SUPFAM" id="SSF51735">
    <property type="entry name" value="NAD(P)-binding Rossmann-fold domains"/>
    <property type="match status" value="2"/>
</dbReference>
<dbReference type="PROSITE" id="PS52004">
    <property type="entry name" value="KS3_2"/>
    <property type="match status" value="2"/>
</dbReference>
<feature type="compositionally biased region" description="Basic and acidic residues" evidence="8">
    <location>
        <begin position="1"/>
        <end position="10"/>
    </location>
</feature>
<evidence type="ECO:0000256" key="6">
    <source>
        <dbReference type="ARBA" id="ARBA00022679"/>
    </source>
</evidence>
<feature type="domain" description="Ketosynthase family 3 (KS3)" evidence="10">
    <location>
        <begin position="438"/>
        <end position="860"/>
    </location>
</feature>
<evidence type="ECO:0000256" key="2">
    <source>
        <dbReference type="ARBA" id="ARBA00004792"/>
    </source>
</evidence>
<accession>A0ABZ1SZC1</accession>
<dbReference type="SMART" id="SM00823">
    <property type="entry name" value="PKS_PP"/>
    <property type="match status" value="2"/>
</dbReference>
<keyword evidence="5" id="KW-0597">Phosphoprotein</keyword>
<dbReference type="SMART" id="SM00825">
    <property type="entry name" value="PKS_KS"/>
    <property type="match status" value="2"/>
</dbReference>
<dbReference type="PROSITE" id="PS00606">
    <property type="entry name" value="KS3_1"/>
    <property type="match status" value="1"/>
</dbReference>
<dbReference type="Gene3D" id="3.30.70.3290">
    <property type="match status" value="1"/>
</dbReference>
<feature type="compositionally biased region" description="Low complexity" evidence="8">
    <location>
        <begin position="2261"/>
        <end position="2273"/>
    </location>
</feature>
<feature type="compositionally biased region" description="Pro residues" evidence="8">
    <location>
        <begin position="965"/>
        <end position="976"/>
    </location>
</feature>
<evidence type="ECO:0000256" key="1">
    <source>
        <dbReference type="ARBA" id="ARBA00004496"/>
    </source>
</evidence>
<dbReference type="Pfam" id="PF08659">
    <property type="entry name" value="KR"/>
    <property type="match status" value="1"/>
</dbReference>
<feature type="region of interest" description="Disordered" evidence="8">
    <location>
        <begin position="400"/>
        <end position="436"/>
    </location>
</feature>
<dbReference type="Pfam" id="PF02801">
    <property type="entry name" value="Ketoacyl-synt_C"/>
    <property type="match status" value="2"/>
</dbReference>
<dbReference type="PANTHER" id="PTHR43775">
    <property type="entry name" value="FATTY ACID SYNTHASE"/>
    <property type="match status" value="1"/>
</dbReference>
<feature type="compositionally biased region" description="Low complexity" evidence="8">
    <location>
        <begin position="225"/>
        <end position="246"/>
    </location>
</feature>
<evidence type="ECO:0000256" key="3">
    <source>
        <dbReference type="ARBA" id="ARBA00022450"/>
    </source>
</evidence>
<feature type="region of interest" description="Disordered" evidence="8">
    <location>
        <begin position="214"/>
        <end position="272"/>
    </location>
</feature>
<comment type="pathway">
    <text evidence="2">Antibiotic biosynthesis.</text>
</comment>
<dbReference type="SUPFAM" id="SSF53901">
    <property type="entry name" value="Thiolase-like"/>
    <property type="match status" value="2"/>
</dbReference>
<dbReference type="InterPro" id="IPR036291">
    <property type="entry name" value="NAD(P)-bd_dom_sf"/>
</dbReference>
<dbReference type="InterPro" id="IPR013968">
    <property type="entry name" value="PKS_KR"/>
</dbReference>
<feature type="region of interest" description="Disordered" evidence="8">
    <location>
        <begin position="2258"/>
        <end position="2281"/>
    </location>
</feature>
<dbReference type="InterPro" id="IPR036736">
    <property type="entry name" value="ACP-like_sf"/>
</dbReference>
<evidence type="ECO:0000256" key="7">
    <source>
        <dbReference type="ARBA" id="ARBA00022737"/>
    </source>
</evidence>
<keyword evidence="3" id="KW-0596">Phosphopantetheine</keyword>
<dbReference type="Proteomes" id="UP001432011">
    <property type="component" value="Chromosome"/>
</dbReference>
<dbReference type="Pfam" id="PF22336">
    <property type="entry name" value="RhiE-like_linker"/>
    <property type="match status" value="2"/>
</dbReference>
<dbReference type="InterPro" id="IPR014030">
    <property type="entry name" value="Ketoacyl_synth_N"/>
</dbReference>
<reference evidence="11" key="1">
    <citation type="submission" date="2022-10" db="EMBL/GenBank/DDBJ databases">
        <title>The complete genomes of actinobacterial strains from the NBC collection.</title>
        <authorList>
            <person name="Joergensen T.S."/>
            <person name="Alvarez Arevalo M."/>
            <person name="Sterndorff E.B."/>
            <person name="Faurdal D."/>
            <person name="Vuksanovic O."/>
            <person name="Mourched A.-S."/>
            <person name="Charusanti P."/>
            <person name="Shaw S."/>
            <person name="Blin K."/>
            <person name="Weber T."/>
        </authorList>
    </citation>
    <scope>NUCLEOTIDE SEQUENCE</scope>
    <source>
        <strain evidence="11">NBC_00254</strain>
    </source>
</reference>
<evidence type="ECO:0000259" key="10">
    <source>
        <dbReference type="PROSITE" id="PS52004"/>
    </source>
</evidence>
<dbReference type="EMBL" id="CP108085">
    <property type="protein sequence ID" value="WUP77862.1"/>
    <property type="molecule type" value="Genomic_DNA"/>
</dbReference>
<feature type="domain" description="Ketosynthase family 3 (KS3)" evidence="10">
    <location>
        <begin position="1809"/>
        <end position="2226"/>
    </location>
</feature>
<dbReference type="RefSeq" id="WP_205830474.1">
    <property type="nucleotide sequence ID" value="NZ_CP108085.1"/>
</dbReference>
<keyword evidence="4" id="KW-0963">Cytoplasm</keyword>
<feature type="domain" description="Carrier" evidence="9">
    <location>
        <begin position="1661"/>
        <end position="1738"/>
    </location>
</feature>
<evidence type="ECO:0000313" key="12">
    <source>
        <dbReference type="Proteomes" id="UP001432011"/>
    </source>
</evidence>
<feature type="compositionally biased region" description="Low complexity" evidence="8">
    <location>
        <begin position="128"/>
        <end position="170"/>
    </location>
</feature>
<feature type="region of interest" description="Disordered" evidence="8">
    <location>
        <begin position="1089"/>
        <end position="1109"/>
    </location>
</feature>
<dbReference type="InterPro" id="IPR014031">
    <property type="entry name" value="Ketoacyl_synth_C"/>
</dbReference>
<sequence length="2295" mass="241171">MNRTEPERLVDPWATGRGASWAADPEHGRAARPEPRTHVVVLSAASEEHLSRYARRLRDHLVAARAAGMAPSPADVAFTLQTGRVAMSHRLAVRCADLETLTEALDAMAAGRDHPALRTAVAPPPGAPGRSAALAAGAPGTCTAPAGRDPAGASGAGTATAKAGQATPGADEGVLSETEAASAWLAGHDVAWEDCWPVPGARVPLPTYPFDGPFSDRSRAETAQAVAGDGPASAPSGATSGGVAPPVSGADSWGRADYRGGADPGSAPADDPLLRAQVEDYLKARYAEVSGIAVDQLHAYVPLEHYGLTSYIVARLNDALARDLGEVSPTLFFEHRDLAGVAGALLGLEGPWLADEAARTASAPGRGHENAQGDTGPAEPDTADWAAEDRAAEDRVWRLREAQGGDARKRDAGDARDRQGALVARDDRREEGERDEDDRAIAIVGIAGRYPHAPDLDRFWENLVSGRDCVGPLPAARRRPGWPADIMWGGFLDEVDMFDPLLFNITPRDAALMDPQERLFLEVTWEALEDAGYPRRRLRERHGSRVAVYAGSMYNEYPFFGVEQTLRGNPQDSGSAIGGIANRVSFHFDLRGPSMTVDTMCSSSLVAVHLAVQALRRGEAEMAIAGAVNLSLHPNKFIQQRRMKLTASDLRCRSFGRGGDGFVPSEGVGVVVLKPLRHALEDGDRVHAVIRGSSVVHMGRTNGWIVPNPAAQGEMVRDALRDAGVDPATIGYLEAHGAGTALGDPIEIDGLMRAFGDAGLPPGAVAIGSVKSSIGHVEAAAGIAGLTKVVLQMRHRTFAPSLHAEELNPKIAWDRVPFRVQRETAPWPKCEDGYGRPLPRRAGVSSFGAGGTIAHVVLEEYADMPQRPRFANGRPAGRPQALVLSGQDPDALRRLAGRMAAWLRGAGDRHDLADVAYTLQAGREPLRERLALVTADLREAAGLLARVAAGEEPPGVLRGRTPGPGQEPGPVLPRVPAPDAGHAPLAGPHSASYAASDAAYGPAYAPGEDELREIAAHWVGGGRVDWPRLHELRVRHSGTSQPEQAGRDAGRFSPRVIALPSYPFARMRCWLPERPFEPDAVTPVAASTDVRQTPGTPYGRETGEGPRTGREIPLYRKEWVPAGAAPLPASGEGPLLCVFDDRTENVARELARAAGLGRVLLVREGAARAHRDSGHNGTGTVPGDVGVLSYDDEAGAVEAVGVLLARHPDLSGWVDLCDLDAPAGPGRWQARLAMLQQLVSYRHAAGLRVVHVTRGLLGAPGAPATLAGARMAGFVRVLGVEYGKVRATVLDTDVPAAQAAEVARQVLEEWGDPGRYGEVCHRAGRRHEPRLVPVEAPHVPLRLAADAPYVLSGATRGIGARMARHLVERGARRIALVGARSLPPRERWDDPSLTEPAAAAVATVRELERLGAEVRAHTGKLSDRDGLAAFLRSVRGAWGPVAGVVHCAGRVGRGTPVFAHKGAVEMRAVLEPKADGLEALAEVCEADRPAFFLTFSSVCAAVPRLAAGVADYAAANAFMDFFVSSKARQGQGAFRSVNWPMWHESGSGRGGPNVCEPVGLGSLGDAEGLRVLERVLALPADALPGGASVLPCPPLRDVAPDPGALLLTGTASAAPWDVREGGSALTGDVPSGAGAGLIGAAAAPPVPSVPSVARQPVSADATGGRPPAWLVELFARNVGLPAGDLDPTVDFAELGVESVMLGELLQQIEEHLGRRLEPSVLLDHSTLERLAAYLARFAPEPGPDADSESGSGAVPEPGALGEPGLASPQEPVPGALAEPGSGSMPAAGPVTVMERAVPSADAGRDDATAGKIAVIGMACRFPGAPDVETYWANLLSGRCSVAEVPVSRWDHRRLYSPVPALGRSLSRWGGFLDGIEDFDAAYFGMGDEEATCLDPGIRLFLEATATCLADAGYTGAELWGRDVGVFVGGRISSYGRRAGLRPAVLQSDQNFIAAHVAHHFDFRGPNLVVDSACSSSLVSVQLACRALLAGDAEVAVAGGVEVLLDEQPYLEFSAARAISPSGRCATFDERADGFVPGEGCGAVLLKPLAAALADGDRVHAVIEAVAVNNDGHTMGITTPNPAAQADVIRKALAAANRRADEIGMVEAHGTGTLIGDPIELRALTDVYRETSDRTGWCAIGSVKSNVGHLLSAAGAAGLIKVVLAVEHGQIPPTLFCETPNPRFDFDASPFFPNTRLRTWAPGERMRVAGLSSFGLGGTNAHLVAAQLDPRLREGAPAPREPLPAPVFRRKRLWLGREADPTVTATGRTTGTAGSEDTSQNEDGLVASLLELSFTE</sequence>
<evidence type="ECO:0000256" key="5">
    <source>
        <dbReference type="ARBA" id="ARBA00022553"/>
    </source>
</evidence>
<dbReference type="InterPro" id="IPR018201">
    <property type="entry name" value="Ketoacyl_synth_AS"/>
</dbReference>
<feature type="compositionally biased region" description="Basic and acidic residues" evidence="8">
    <location>
        <begin position="24"/>
        <end position="34"/>
    </location>
</feature>
<keyword evidence="6" id="KW-0808">Transferase</keyword>
<feature type="region of interest" description="Disordered" evidence="8">
    <location>
        <begin position="1"/>
        <end position="34"/>
    </location>
</feature>
<name>A0ABZ1SZC1_9ACTN</name>
<comment type="subcellular location">
    <subcellularLocation>
        <location evidence="1">Cytoplasm</location>
    </subcellularLocation>
</comment>
<dbReference type="Gene3D" id="3.40.50.720">
    <property type="entry name" value="NAD(P)-binding Rossmann-like Domain"/>
    <property type="match status" value="1"/>
</dbReference>
<evidence type="ECO:0000313" key="11">
    <source>
        <dbReference type="EMBL" id="WUP77862.1"/>
    </source>
</evidence>
<dbReference type="Gene3D" id="1.10.1240.100">
    <property type="match status" value="1"/>
</dbReference>
<evidence type="ECO:0000256" key="4">
    <source>
        <dbReference type="ARBA" id="ARBA00022490"/>
    </source>
</evidence>
<feature type="region of interest" description="Disordered" evidence="8">
    <location>
        <begin position="953"/>
        <end position="992"/>
    </location>
</feature>
<gene>
    <name evidence="11" type="ORF">OG913_12920</name>
</gene>
<evidence type="ECO:0000256" key="8">
    <source>
        <dbReference type="SAM" id="MobiDB-lite"/>
    </source>
</evidence>
<dbReference type="InterPro" id="IPR020806">
    <property type="entry name" value="PKS_PP-bd"/>
</dbReference>
<dbReference type="Pfam" id="PF00109">
    <property type="entry name" value="ketoacyl-synt"/>
    <property type="match status" value="2"/>
</dbReference>
<dbReference type="InterPro" id="IPR009081">
    <property type="entry name" value="PP-bd_ACP"/>
</dbReference>
<keyword evidence="7" id="KW-0677">Repeat</keyword>
<evidence type="ECO:0000259" key="9">
    <source>
        <dbReference type="PROSITE" id="PS50075"/>
    </source>
</evidence>
<dbReference type="InterPro" id="IPR016039">
    <property type="entry name" value="Thiolase-like"/>
</dbReference>
<dbReference type="PANTHER" id="PTHR43775:SF37">
    <property type="entry name" value="SI:DKEY-61P9.11"/>
    <property type="match status" value="1"/>
</dbReference>
<dbReference type="Pfam" id="PF00550">
    <property type="entry name" value="PP-binding"/>
    <property type="match status" value="2"/>
</dbReference>
<keyword evidence="12" id="KW-1185">Reference proteome</keyword>
<dbReference type="SUPFAM" id="SSF47336">
    <property type="entry name" value="ACP-like"/>
    <property type="match status" value="2"/>
</dbReference>
<dbReference type="CDD" id="cd00833">
    <property type="entry name" value="PKS"/>
    <property type="match status" value="2"/>
</dbReference>
<organism evidence="11 12">
    <name type="scientific">Microbispora hainanensis</name>
    <dbReference type="NCBI Taxonomy" id="568844"/>
    <lineage>
        <taxon>Bacteria</taxon>
        <taxon>Bacillati</taxon>
        <taxon>Actinomycetota</taxon>
        <taxon>Actinomycetes</taxon>
        <taxon>Streptosporangiales</taxon>
        <taxon>Streptosporangiaceae</taxon>
        <taxon>Microbispora</taxon>
    </lineage>
</organism>
<protein>
    <submittedName>
        <fullName evidence="11">KR domain-containing protein</fullName>
    </submittedName>
</protein>
<dbReference type="CDD" id="cd08953">
    <property type="entry name" value="KR_2_SDR_x"/>
    <property type="match status" value="1"/>
</dbReference>